<dbReference type="eggNOG" id="COG0654">
    <property type="taxonomic scope" value="Bacteria"/>
</dbReference>
<dbReference type="GO" id="GO:0016491">
    <property type="term" value="F:oxidoreductase activity"/>
    <property type="evidence" value="ECO:0007669"/>
    <property type="project" value="InterPro"/>
</dbReference>
<evidence type="ECO:0000313" key="2">
    <source>
        <dbReference type="EMBL" id="ABG51784.1"/>
    </source>
</evidence>
<dbReference type="EMBL" id="CP000393">
    <property type="protein sequence ID" value="ABG51784.1"/>
    <property type="molecule type" value="Genomic_DNA"/>
</dbReference>
<accession>Q111P0</accession>
<dbReference type="InterPro" id="IPR051205">
    <property type="entry name" value="UbiH/COQ6_monooxygenase"/>
</dbReference>
<feature type="domain" description="FAD/NAD(P)-binding" evidence="1">
    <location>
        <begin position="6"/>
        <end position="45"/>
    </location>
</feature>
<dbReference type="InterPro" id="IPR036188">
    <property type="entry name" value="FAD/NAD-bd_sf"/>
</dbReference>
<proteinExistence type="predicted"/>
<dbReference type="InterPro" id="IPR023753">
    <property type="entry name" value="FAD/NAD-binding_dom"/>
</dbReference>
<dbReference type="SUPFAM" id="SSF51905">
    <property type="entry name" value="FAD/NAD(P)-binding domain"/>
    <property type="match status" value="1"/>
</dbReference>
<dbReference type="STRING" id="203124.Tery_2587"/>
<dbReference type="KEGG" id="ter:Tery_2587"/>
<dbReference type="PANTHER" id="PTHR43876">
    <property type="entry name" value="UBIQUINONE BIOSYNTHESIS MONOOXYGENASE COQ6, MITOCHONDRIAL"/>
    <property type="match status" value="1"/>
</dbReference>
<gene>
    <name evidence="2" type="ordered locus">Tery_2587</name>
</gene>
<evidence type="ECO:0000259" key="1">
    <source>
        <dbReference type="Pfam" id="PF07992"/>
    </source>
</evidence>
<name>Q111P0_TRIEI</name>
<dbReference type="AlphaFoldDB" id="Q111P0"/>
<sequence>MTKLDYDLVIVGGGIAGTALACALKNSGLKVALVETKLKCVAARKKLAYNLSLISGRILDGIGVWQKILPKITTYRQISLSDGNYPHTVQFYPNYLAISGEKQTSKEGLGYVGEHQVMLTVMQEFLADFEQFT</sequence>
<dbReference type="PROSITE" id="PS51257">
    <property type="entry name" value="PROKAR_LIPOPROTEIN"/>
    <property type="match status" value="1"/>
</dbReference>
<protein>
    <submittedName>
        <fullName evidence="2">2-octaprenyl-6-methoxyphenyl hydroxylase</fullName>
    </submittedName>
</protein>
<dbReference type="Gene3D" id="3.50.50.60">
    <property type="entry name" value="FAD/NAD(P)-binding domain"/>
    <property type="match status" value="1"/>
</dbReference>
<dbReference type="Pfam" id="PF07992">
    <property type="entry name" value="Pyr_redox_2"/>
    <property type="match status" value="1"/>
</dbReference>
<reference evidence="2" key="1">
    <citation type="submission" date="2006-06" db="EMBL/GenBank/DDBJ databases">
        <title>Complete sequence of Trichodesmium erythraeum IMS101.</title>
        <authorList>
            <consortium name="US DOE Joint Genome Institute"/>
            <person name="Copeland A."/>
            <person name="Lucas S."/>
            <person name="Lapidus A."/>
            <person name="Barry K."/>
            <person name="Detter J.C."/>
            <person name="Glavina del Rio T."/>
            <person name="Hammon N."/>
            <person name="Israni S."/>
            <person name="Dalin E."/>
            <person name="Tice H."/>
            <person name="Pitluck S."/>
            <person name="Kiss H."/>
            <person name="Munk A.C."/>
            <person name="Brettin T."/>
            <person name="Bruce D."/>
            <person name="Han C."/>
            <person name="Tapia R."/>
            <person name="Gilna P."/>
            <person name="Schmutz J."/>
            <person name="Larimer F."/>
            <person name="Land M."/>
            <person name="Hauser L."/>
            <person name="Kyrpides N."/>
            <person name="Kim E."/>
            <person name="Richardson P."/>
        </authorList>
    </citation>
    <scope>NUCLEOTIDE SEQUENCE [LARGE SCALE GENOMIC DNA]</scope>
    <source>
        <strain evidence="2">IMS101</strain>
    </source>
</reference>
<dbReference type="HOGENOM" id="CLU_1905856_0_0_3"/>
<dbReference type="PANTHER" id="PTHR43876:SF7">
    <property type="entry name" value="UBIQUINONE BIOSYNTHESIS MONOOXYGENASE COQ6, MITOCHONDRIAL"/>
    <property type="match status" value="1"/>
</dbReference>
<organism evidence="2">
    <name type="scientific">Trichodesmium erythraeum (strain IMS101)</name>
    <dbReference type="NCBI Taxonomy" id="203124"/>
    <lineage>
        <taxon>Bacteria</taxon>
        <taxon>Bacillati</taxon>
        <taxon>Cyanobacteriota</taxon>
        <taxon>Cyanophyceae</taxon>
        <taxon>Oscillatoriophycideae</taxon>
        <taxon>Oscillatoriales</taxon>
        <taxon>Microcoleaceae</taxon>
        <taxon>Trichodesmium</taxon>
    </lineage>
</organism>
<dbReference type="RefSeq" id="WP_011612146.1">
    <property type="nucleotide sequence ID" value="NC_008312.1"/>
</dbReference>
<dbReference type="OrthoDB" id="9766816at2"/>